<accession>A0A1T4VXZ1</accession>
<keyword evidence="10" id="KW-0966">Cell projection</keyword>
<dbReference type="PANTHER" id="PTHR30435:SF1">
    <property type="entry name" value="FLAGELLAR HOOK PROTEIN FLGE"/>
    <property type="match status" value="1"/>
</dbReference>
<dbReference type="PROSITE" id="PS00588">
    <property type="entry name" value="FLAGELLA_BB_ROD"/>
    <property type="match status" value="1"/>
</dbReference>
<dbReference type="InterPro" id="IPR020013">
    <property type="entry name" value="Flagellar_FlgE/F/G"/>
</dbReference>
<dbReference type="InterPro" id="IPR037925">
    <property type="entry name" value="FlgE/F/G-like"/>
</dbReference>
<dbReference type="InterPro" id="IPR001444">
    <property type="entry name" value="Flag_bb_rod_N"/>
</dbReference>
<evidence type="ECO:0000259" key="8">
    <source>
        <dbReference type="Pfam" id="PF07559"/>
    </source>
</evidence>
<dbReference type="InterPro" id="IPR019776">
    <property type="entry name" value="Flagellar_basal_body_rod_CS"/>
</dbReference>
<dbReference type="SUPFAM" id="SSF117143">
    <property type="entry name" value="Flagellar hook protein flgE"/>
    <property type="match status" value="1"/>
</dbReference>
<dbReference type="RefSeq" id="WP_078684527.1">
    <property type="nucleotide sequence ID" value="NZ_FUYA01000003.1"/>
</dbReference>
<dbReference type="Gene3D" id="2.60.98.20">
    <property type="entry name" value="Flagellar hook protein FlgE"/>
    <property type="match status" value="1"/>
</dbReference>
<dbReference type="Proteomes" id="UP000189733">
    <property type="component" value="Unassembled WGS sequence"/>
</dbReference>
<dbReference type="Pfam" id="PF06429">
    <property type="entry name" value="Flg_bbr_C"/>
    <property type="match status" value="1"/>
</dbReference>
<dbReference type="Pfam" id="PF07559">
    <property type="entry name" value="FlgE_D2"/>
    <property type="match status" value="1"/>
</dbReference>
<dbReference type="InterPro" id="IPR037058">
    <property type="entry name" value="Falgellar_hook_FlgE_sf"/>
</dbReference>
<dbReference type="NCBIfam" id="TIGR03506">
    <property type="entry name" value="FlgEFG_subfam"/>
    <property type="match status" value="2"/>
</dbReference>
<comment type="similarity">
    <text evidence="2 5">Belongs to the flagella basal body rod proteins family.</text>
</comment>
<dbReference type="GO" id="GO:0009425">
    <property type="term" value="C:bacterial-type flagellum basal body"/>
    <property type="evidence" value="ECO:0007669"/>
    <property type="project" value="UniProtKB-SubCell"/>
</dbReference>
<feature type="domain" description="Flagellar hook protein FlgE D2" evidence="8">
    <location>
        <begin position="210"/>
        <end position="430"/>
    </location>
</feature>
<dbReference type="EMBL" id="FUYA01000003">
    <property type="protein sequence ID" value="SKA69864.1"/>
    <property type="molecule type" value="Genomic_DNA"/>
</dbReference>
<evidence type="ECO:0000313" key="10">
    <source>
        <dbReference type="EMBL" id="SKA69864.1"/>
    </source>
</evidence>
<reference evidence="10 11" key="1">
    <citation type="submission" date="2017-02" db="EMBL/GenBank/DDBJ databases">
        <authorList>
            <person name="Peterson S.W."/>
        </authorList>
    </citation>
    <scope>NUCLEOTIDE SEQUENCE [LARGE SCALE GENOMIC DNA]</scope>
    <source>
        <strain evidence="10 11">DSM 18034</strain>
    </source>
</reference>
<keyword evidence="10" id="KW-0969">Cilium</keyword>
<proteinExistence type="inferred from homology"/>
<keyword evidence="10" id="KW-0282">Flagellum</keyword>
<dbReference type="InterPro" id="IPR053967">
    <property type="entry name" value="LlgE_F_G-like_D1"/>
</dbReference>
<evidence type="ECO:0000259" key="7">
    <source>
        <dbReference type="Pfam" id="PF06429"/>
    </source>
</evidence>
<evidence type="ECO:0000313" key="11">
    <source>
        <dbReference type="Proteomes" id="UP000189733"/>
    </source>
</evidence>
<evidence type="ECO:0000259" key="9">
    <source>
        <dbReference type="Pfam" id="PF22692"/>
    </source>
</evidence>
<dbReference type="InterPro" id="IPR010930">
    <property type="entry name" value="Flg_bb/hook_C_dom"/>
</dbReference>
<gene>
    <name evidence="10" type="ORF">SAMN02745702_01231</name>
</gene>
<dbReference type="PANTHER" id="PTHR30435">
    <property type="entry name" value="FLAGELLAR PROTEIN"/>
    <property type="match status" value="1"/>
</dbReference>
<dbReference type="GO" id="GO:0009424">
    <property type="term" value="C:bacterial-type flagellum hook"/>
    <property type="evidence" value="ECO:0007669"/>
    <property type="project" value="TreeGrafter"/>
</dbReference>
<dbReference type="Pfam" id="PF22692">
    <property type="entry name" value="LlgE_F_G_D1"/>
    <property type="match status" value="1"/>
</dbReference>
<organism evidence="10 11">
    <name type="scientific">Desulfobaculum bizertense DSM 18034</name>
    <dbReference type="NCBI Taxonomy" id="1121442"/>
    <lineage>
        <taxon>Bacteria</taxon>
        <taxon>Pseudomonadati</taxon>
        <taxon>Thermodesulfobacteriota</taxon>
        <taxon>Desulfovibrionia</taxon>
        <taxon>Desulfovibrionales</taxon>
        <taxon>Desulfovibrionaceae</taxon>
        <taxon>Desulfobaculum</taxon>
    </lineage>
</organism>
<feature type="domain" description="Flagellar hook protein FlgE/F/G-like D1" evidence="9">
    <location>
        <begin position="88"/>
        <end position="133"/>
    </location>
</feature>
<comment type="subcellular location">
    <subcellularLocation>
        <location evidence="1 5">Bacterial flagellum basal body</location>
    </subcellularLocation>
</comment>
<evidence type="ECO:0000256" key="4">
    <source>
        <dbReference type="ARBA" id="ARBA00023143"/>
    </source>
</evidence>
<dbReference type="Pfam" id="PF00460">
    <property type="entry name" value="Flg_bb_rod"/>
    <property type="match status" value="1"/>
</dbReference>
<evidence type="ECO:0000259" key="6">
    <source>
        <dbReference type="Pfam" id="PF00460"/>
    </source>
</evidence>
<keyword evidence="4 5" id="KW-0975">Bacterial flagellum</keyword>
<comment type="function">
    <text evidence="5">A flexible structure which links the flagellar filament to the drive apparatus in the basal body.</text>
</comment>
<name>A0A1T4VXZ1_9BACT</name>
<sequence>MGLSSAMWTGVSGLNAHSQKMSVIGNNISNVNTYGFKGSTMHFEDFISQDVNTSAGVGQVGRGVGIAAIYADFSQGGYETTNEATDLAIGGRGFFKVSPKGDDTSYYTRAGNFRFDNDGFLVDPHGYPLQGWKIDQSSHSALAHGGTTGAAAMKSSIRGSGAPTDIRVENFTSQPKATEALSVIANLDGSEGGNHTTDGTDPYFAMFKNWNGSATPPLGDKQYAYQTTMKIYDEGGTAHDMTVYFDQAPEVTSTGDRVWEYMVTVPPGSDGRADTSGDKIADTKAAGVMMVGTLTFDSSGQLKNQSAFTLKSGDYDPSAADGDAANPQTLTNWEAAKFNTDGQPVFTANFSGKADASFPGDTDAHNIAVNFGLSNANPSGGWATGGAATAGAVGTAAGQLPEFNSTTVEAKACTSFAGSSSTQYQAQDGYTFGYLQNVTVDRDGIMSGRYSNGVTLELYQVTIYDFQNKWGLHREGGNLFTETRESGAASAGPANANGFGNVNANSLEMSNVDLSKEFVNMISTERGFQANSKVITSTDTMLQTVIAMKK</sequence>
<dbReference type="STRING" id="1121442.SAMN02745702_01231"/>
<dbReference type="GO" id="GO:0005829">
    <property type="term" value="C:cytosol"/>
    <property type="evidence" value="ECO:0007669"/>
    <property type="project" value="TreeGrafter"/>
</dbReference>
<evidence type="ECO:0000256" key="1">
    <source>
        <dbReference type="ARBA" id="ARBA00004117"/>
    </source>
</evidence>
<dbReference type="InterPro" id="IPR011491">
    <property type="entry name" value="FlgE_D2"/>
</dbReference>
<evidence type="ECO:0000256" key="3">
    <source>
        <dbReference type="ARBA" id="ARBA00019015"/>
    </source>
</evidence>
<dbReference type="OrthoDB" id="9804559at2"/>
<dbReference type="GO" id="GO:0071978">
    <property type="term" value="P:bacterial-type flagellum-dependent swarming motility"/>
    <property type="evidence" value="ECO:0007669"/>
    <property type="project" value="TreeGrafter"/>
</dbReference>
<protein>
    <recommendedName>
        <fullName evidence="3 5">Flagellar hook protein FlgE</fullName>
    </recommendedName>
</protein>
<evidence type="ECO:0000256" key="5">
    <source>
        <dbReference type="RuleBase" id="RU362116"/>
    </source>
</evidence>
<feature type="domain" description="Flagellar basal body rod protein N-terminal" evidence="6">
    <location>
        <begin position="9"/>
        <end position="37"/>
    </location>
</feature>
<keyword evidence="11" id="KW-1185">Reference proteome</keyword>
<dbReference type="AlphaFoldDB" id="A0A1T4VXZ1"/>
<evidence type="ECO:0000256" key="2">
    <source>
        <dbReference type="ARBA" id="ARBA00009677"/>
    </source>
</evidence>
<feature type="domain" description="Flagellar basal-body/hook protein C-terminal" evidence="7">
    <location>
        <begin position="506"/>
        <end position="547"/>
    </location>
</feature>